<protein>
    <submittedName>
        <fullName evidence="1">Uncharacterized protein</fullName>
    </submittedName>
</protein>
<organism evidence="1 2">
    <name type="scientific">Batillaria attramentaria</name>
    <dbReference type="NCBI Taxonomy" id="370345"/>
    <lineage>
        <taxon>Eukaryota</taxon>
        <taxon>Metazoa</taxon>
        <taxon>Spiralia</taxon>
        <taxon>Lophotrochozoa</taxon>
        <taxon>Mollusca</taxon>
        <taxon>Gastropoda</taxon>
        <taxon>Caenogastropoda</taxon>
        <taxon>Sorbeoconcha</taxon>
        <taxon>Cerithioidea</taxon>
        <taxon>Batillariidae</taxon>
        <taxon>Batillaria</taxon>
    </lineage>
</organism>
<dbReference type="EMBL" id="JACVVK020000154">
    <property type="protein sequence ID" value="KAK7488145.1"/>
    <property type="molecule type" value="Genomic_DNA"/>
</dbReference>
<gene>
    <name evidence="1" type="ORF">BaRGS_00020587</name>
</gene>
<name>A0ABD0KLQ5_9CAEN</name>
<keyword evidence="2" id="KW-1185">Reference proteome</keyword>
<reference evidence="1 2" key="1">
    <citation type="journal article" date="2023" name="Sci. Data">
        <title>Genome assembly of the Korean intertidal mud-creeper Batillaria attramentaria.</title>
        <authorList>
            <person name="Patra A.K."/>
            <person name="Ho P.T."/>
            <person name="Jun S."/>
            <person name="Lee S.J."/>
            <person name="Kim Y."/>
            <person name="Won Y.J."/>
        </authorList>
    </citation>
    <scope>NUCLEOTIDE SEQUENCE [LARGE SCALE GENOMIC DNA]</scope>
    <source>
        <strain evidence="1">Wonlab-2016</strain>
    </source>
</reference>
<proteinExistence type="predicted"/>
<evidence type="ECO:0000313" key="1">
    <source>
        <dbReference type="EMBL" id="KAK7488145.1"/>
    </source>
</evidence>
<evidence type="ECO:0000313" key="2">
    <source>
        <dbReference type="Proteomes" id="UP001519460"/>
    </source>
</evidence>
<dbReference type="AlphaFoldDB" id="A0ABD0KLQ5"/>
<dbReference type="Proteomes" id="UP001519460">
    <property type="component" value="Unassembled WGS sequence"/>
</dbReference>
<accession>A0ABD0KLQ5</accession>
<sequence length="121" mass="13034">MGLSGMGLSGMGLSGMGSIWDGVYLAWVHLGRGLSGMGPSGMGSIWDESQWRGLSGNKPVREPSCPVRETGRLKVNQFVPQLKVAAKRTQCDSMDFQGHVTMTLVMTQLGGYFPPITDRNS</sequence>
<comment type="caution">
    <text evidence="1">The sequence shown here is derived from an EMBL/GenBank/DDBJ whole genome shotgun (WGS) entry which is preliminary data.</text>
</comment>